<dbReference type="GO" id="GO:0016747">
    <property type="term" value="F:acyltransferase activity, transferring groups other than amino-acyl groups"/>
    <property type="evidence" value="ECO:0007669"/>
    <property type="project" value="InterPro"/>
</dbReference>
<dbReference type="Gene3D" id="3.40.630.30">
    <property type="match status" value="1"/>
</dbReference>
<gene>
    <name evidence="2" type="ORF">GBZ86_09705</name>
</gene>
<dbReference type="EMBL" id="WHJC01000138">
    <property type="protein sequence ID" value="MPQ44035.1"/>
    <property type="molecule type" value="Genomic_DNA"/>
</dbReference>
<proteinExistence type="predicted"/>
<keyword evidence="3" id="KW-1185">Reference proteome</keyword>
<evidence type="ECO:0000313" key="2">
    <source>
        <dbReference type="EMBL" id="MPQ44035.1"/>
    </source>
</evidence>
<dbReference type="OrthoDB" id="9797989at2"/>
<accession>A0A6I1MKV9</accession>
<dbReference type="PANTHER" id="PTHR39173">
    <property type="entry name" value="ACETYLTRANSFERASE"/>
    <property type="match status" value="1"/>
</dbReference>
<dbReference type="Proteomes" id="UP000430345">
    <property type="component" value="Unassembled WGS sequence"/>
</dbReference>
<evidence type="ECO:0000313" key="3">
    <source>
        <dbReference type="Proteomes" id="UP000430345"/>
    </source>
</evidence>
<dbReference type="RefSeq" id="WP_152890153.1">
    <property type="nucleotide sequence ID" value="NZ_WHJC01000138.1"/>
</dbReference>
<evidence type="ECO:0000259" key="1">
    <source>
        <dbReference type="PROSITE" id="PS51186"/>
    </source>
</evidence>
<dbReference type="AlphaFoldDB" id="A0A6I1MKV9"/>
<organism evidence="2 3">
    <name type="scientific">Clostridium tarantellae</name>
    <dbReference type="NCBI Taxonomy" id="39493"/>
    <lineage>
        <taxon>Bacteria</taxon>
        <taxon>Bacillati</taxon>
        <taxon>Bacillota</taxon>
        <taxon>Clostridia</taxon>
        <taxon>Eubacteriales</taxon>
        <taxon>Clostridiaceae</taxon>
        <taxon>Clostridium</taxon>
    </lineage>
</organism>
<dbReference type="PROSITE" id="PS51186">
    <property type="entry name" value="GNAT"/>
    <property type="match status" value="1"/>
</dbReference>
<protein>
    <submittedName>
        <fullName evidence="2">GNAT family N-acetyltransferase</fullName>
    </submittedName>
</protein>
<dbReference type="InterPro" id="IPR000182">
    <property type="entry name" value="GNAT_dom"/>
</dbReference>
<reference evidence="2 3" key="1">
    <citation type="submission" date="2019-10" db="EMBL/GenBank/DDBJ databases">
        <title>The Genome Sequence of Clostridium tarantellae Isolated from Fish Brain.</title>
        <authorList>
            <person name="Bano L."/>
            <person name="Kiel M."/>
            <person name="Sales G."/>
            <person name="Doxey A.C."/>
            <person name="Mansfield M.J."/>
            <person name="Schiavone M."/>
            <person name="Rossetto O."/>
            <person name="Pirazzini M."/>
            <person name="Dobrindt U."/>
            <person name="Montecucco C."/>
        </authorList>
    </citation>
    <scope>NUCLEOTIDE SEQUENCE [LARGE SCALE GENOMIC DNA]</scope>
    <source>
        <strain evidence="2 3">DSM 3997</strain>
    </source>
</reference>
<dbReference type="CDD" id="cd04301">
    <property type="entry name" value="NAT_SF"/>
    <property type="match status" value="1"/>
</dbReference>
<dbReference type="SUPFAM" id="SSF55729">
    <property type="entry name" value="Acyl-CoA N-acyltransferases (Nat)"/>
    <property type="match status" value="1"/>
</dbReference>
<dbReference type="PANTHER" id="PTHR39173:SF1">
    <property type="entry name" value="ACETYLTRANSFERASE"/>
    <property type="match status" value="1"/>
</dbReference>
<feature type="domain" description="N-acetyltransferase" evidence="1">
    <location>
        <begin position="4"/>
        <end position="174"/>
    </location>
</feature>
<dbReference type="InterPro" id="IPR016181">
    <property type="entry name" value="Acyl_CoA_acyltransferase"/>
</dbReference>
<sequence length="177" mass="20191">MNRLKLILPTLEDKDKIMDYKKEFIEHGDSLDGTAGLGNIEIFEDWYSAICDNSKEETVREGLVPSTTYMAISLTDNKLIGMIDIRHGLNDYLLNFGGHIGYSIRKCERRKGYATEMLSLALLYCKELKIKKVLLTCDKNNMASSKTIIKNGGNLENEVSKGERITQRYWINLNDES</sequence>
<dbReference type="Pfam" id="PF13302">
    <property type="entry name" value="Acetyltransf_3"/>
    <property type="match status" value="1"/>
</dbReference>
<keyword evidence="2" id="KW-0808">Transferase</keyword>
<comment type="caution">
    <text evidence="2">The sequence shown here is derived from an EMBL/GenBank/DDBJ whole genome shotgun (WGS) entry which is preliminary data.</text>
</comment>
<name>A0A6I1MKV9_9CLOT</name>